<reference evidence="4 14" key="1">
    <citation type="submission" date="2018-09" db="EMBL/GenBank/DDBJ databases">
        <title>Genomic investigation of the strawberry pathogen Phytophthora fragariae indicates pathogenicity is determined by transcriptional variation in three key races.</title>
        <authorList>
            <person name="Adams T.M."/>
            <person name="Armitage A.D."/>
            <person name="Sobczyk M.K."/>
            <person name="Bates H.J."/>
            <person name="Dunwell J.M."/>
            <person name="Nellist C.F."/>
            <person name="Harrison R.J."/>
        </authorList>
    </citation>
    <scope>NUCLEOTIDE SEQUENCE [LARGE SCALE GENOMIC DNA]</scope>
    <source>
        <strain evidence="8 11">A4</strain>
        <strain evidence="7 10">NOV-27</strain>
        <strain evidence="6 12">NOV-5</strain>
        <strain evidence="5 13">NOV-71</strain>
        <strain evidence="3 9">NOV-9</strain>
        <strain evidence="4 14">SCRP245</strain>
    </source>
</reference>
<accession>A0A6A3KJF8</accession>
<evidence type="ECO:0000313" key="4">
    <source>
        <dbReference type="EMBL" id="KAE9003873.1"/>
    </source>
</evidence>
<dbReference type="EMBL" id="QXFW01000749">
    <property type="protein sequence ID" value="KAE9003873.1"/>
    <property type="molecule type" value="Genomic_DNA"/>
</dbReference>
<evidence type="ECO:0000313" key="6">
    <source>
        <dbReference type="EMBL" id="KAE9142139.1"/>
    </source>
</evidence>
<dbReference type="Proteomes" id="UP000441208">
    <property type="component" value="Unassembled WGS sequence"/>
</dbReference>
<feature type="chain" id="PRO_5036164751" description="RxLR effector protein" evidence="2">
    <location>
        <begin position="20"/>
        <end position="80"/>
    </location>
</feature>
<dbReference type="Proteomes" id="UP000433483">
    <property type="component" value="Unassembled WGS sequence"/>
</dbReference>
<dbReference type="EMBL" id="QXGF01000858">
    <property type="protein sequence ID" value="KAE8934909.1"/>
    <property type="molecule type" value="Genomic_DNA"/>
</dbReference>
<dbReference type="EMBL" id="QXGE01000509">
    <property type="protein sequence ID" value="KAE9310433.1"/>
    <property type="molecule type" value="Genomic_DNA"/>
</dbReference>
<keyword evidence="2" id="KW-0732">Signal</keyword>
<evidence type="ECO:0000256" key="1">
    <source>
        <dbReference type="SAM" id="Phobius"/>
    </source>
</evidence>
<dbReference type="AlphaFoldDB" id="A0A6A3KJF8"/>
<dbReference type="EMBL" id="QXGA01000728">
    <property type="protein sequence ID" value="KAE9142139.1"/>
    <property type="molecule type" value="Genomic_DNA"/>
</dbReference>
<gene>
    <name evidence="8" type="ORF">PF001_g10199</name>
    <name evidence="7" type="ORF">PF005_g13750</name>
    <name evidence="6" type="ORF">PF006_g12734</name>
    <name evidence="5" type="ORF">PF007_g12925</name>
    <name evidence="3" type="ORF">PF009_g15121</name>
    <name evidence="4" type="ORF">PF011_g12718</name>
</gene>
<protein>
    <recommendedName>
        <fullName evidence="15">RxLR effector protein</fullName>
    </recommendedName>
</protein>
<dbReference type="Proteomes" id="UP000460718">
    <property type="component" value="Unassembled WGS sequence"/>
</dbReference>
<evidence type="ECO:0000313" key="5">
    <source>
        <dbReference type="EMBL" id="KAE9107742.1"/>
    </source>
</evidence>
<evidence type="ECO:0000256" key="2">
    <source>
        <dbReference type="SAM" id="SignalP"/>
    </source>
</evidence>
<evidence type="ECO:0000313" key="3">
    <source>
        <dbReference type="EMBL" id="KAE8934909.1"/>
    </source>
</evidence>
<evidence type="ECO:0000313" key="7">
    <source>
        <dbReference type="EMBL" id="KAE9204559.1"/>
    </source>
</evidence>
<evidence type="ECO:0000313" key="11">
    <source>
        <dbReference type="Proteomes" id="UP000437068"/>
    </source>
</evidence>
<dbReference type="Proteomes" id="UP000437068">
    <property type="component" value="Unassembled WGS sequence"/>
</dbReference>
<feature type="signal peptide" evidence="2">
    <location>
        <begin position="1"/>
        <end position="19"/>
    </location>
</feature>
<evidence type="ECO:0008006" key="15">
    <source>
        <dbReference type="Google" id="ProtNLM"/>
    </source>
</evidence>
<dbReference type="EMBL" id="QXFZ01000696">
    <property type="protein sequence ID" value="KAE9107742.1"/>
    <property type="molecule type" value="Genomic_DNA"/>
</dbReference>
<dbReference type="Proteomes" id="UP000440732">
    <property type="component" value="Unassembled WGS sequence"/>
</dbReference>
<organism evidence="4 14">
    <name type="scientific">Phytophthora fragariae</name>
    <dbReference type="NCBI Taxonomy" id="53985"/>
    <lineage>
        <taxon>Eukaryota</taxon>
        <taxon>Sar</taxon>
        <taxon>Stramenopiles</taxon>
        <taxon>Oomycota</taxon>
        <taxon>Peronosporomycetes</taxon>
        <taxon>Peronosporales</taxon>
        <taxon>Peronosporaceae</taxon>
        <taxon>Phytophthora</taxon>
    </lineage>
</organism>
<dbReference type="EMBL" id="QXGB01000777">
    <property type="protein sequence ID" value="KAE9204559.1"/>
    <property type="molecule type" value="Genomic_DNA"/>
</dbReference>
<evidence type="ECO:0000313" key="14">
    <source>
        <dbReference type="Proteomes" id="UP000460718"/>
    </source>
</evidence>
<feature type="transmembrane region" description="Helical" evidence="1">
    <location>
        <begin position="57"/>
        <end position="79"/>
    </location>
</feature>
<comment type="caution">
    <text evidence="4">The sequence shown here is derived from an EMBL/GenBank/DDBJ whole genome shotgun (WGS) entry which is preliminary data.</text>
</comment>
<evidence type="ECO:0000313" key="9">
    <source>
        <dbReference type="Proteomes" id="UP000429523"/>
    </source>
</evidence>
<name>A0A6A3KJF8_9STRA</name>
<proteinExistence type="predicted"/>
<dbReference type="Proteomes" id="UP000429523">
    <property type="component" value="Unassembled WGS sequence"/>
</dbReference>
<keyword evidence="10" id="KW-1185">Reference proteome</keyword>
<sequence>MGALCVVAVIFWAAVGSTAVARTLLASTARCTATLGPSVKHLSAAMGTAVATTVKTAVLADLGLAGLATALITTLPSVLR</sequence>
<keyword evidence="1" id="KW-0472">Membrane</keyword>
<evidence type="ECO:0000313" key="10">
    <source>
        <dbReference type="Proteomes" id="UP000433483"/>
    </source>
</evidence>
<evidence type="ECO:0000313" key="8">
    <source>
        <dbReference type="EMBL" id="KAE9310433.1"/>
    </source>
</evidence>
<evidence type="ECO:0000313" key="12">
    <source>
        <dbReference type="Proteomes" id="UP000440732"/>
    </source>
</evidence>
<keyword evidence="1" id="KW-0812">Transmembrane</keyword>
<evidence type="ECO:0000313" key="13">
    <source>
        <dbReference type="Proteomes" id="UP000441208"/>
    </source>
</evidence>
<keyword evidence="1" id="KW-1133">Transmembrane helix</keyword>